<dbReference type="AlphaFoldDB" id="K3XSP0"/>
<organism evidence="2 3">
    <name type="scientific">Setaria italica</name>
    <name type="common">Foxtail millet</name>
    <name type="synonym">Panicum italicum</name>
    <dbReference type="NCBI Taxonomy" id="4555"/>
    <lineage>
        <taxon>Eukaryota</taxon>
        <taxon>Viridiplantae</taxon>
        <taxon>Streptophyta</taxon>
        <taxon>Embryophyta</taxon>
        <taxon>Tracheophyta</taxon>
        <taxon>Spermatophyta</taxon>
        <taxon>Magnoliopsida</taxon>
        <taxon>Liliopsida</taxon>
        <taxon>Poales</taxon>
        <taxon>Poaceae</taxon>
        <taxon>PACMAD clade</taxon>
        <taxon>Panicoideae</taxon>
        <taxon>Panicodae</taxon>
        <taxon>Paniceae</taxon>
        <taxon>Cenchrinae</taxon>
        <taxon>Setaria</taxon>
    </lineage>
</organism>
<dbReference type="EnsemblPlants" id="KQL08790">
    <property type="protein sequence ID" value="KQL08790"/>
    <property type="gene ID" value="SETIT_004940mg"/>
</dbReference>
<feature type="region of interest" description="Disordered" evidence="1">
    <location>
        <begin position="1"/>
        <end position="58"/>
    </location>
</feature>
<keyword evidence="3" id="KW-1185">Reference proteome</keyword>
<evidence type="ECO:0000313" key="2">
    <source>
        <dbReference type="EnsemblPlants" id="KQL08790"/>
    </source>
</evidence>
<dbReference type="HOGENOM" id="CLU_2982698_0_0_1"/>
<proteinExistence type="predicted"/>
<dbReference type="EMBL" id="AGNK02003469">
    <property type="status" value="NOT_ANNOTATED_CDS"/>
    <property type="molecule type" value="Genomic_DNA"/>
</dbReference>
<sequence>MAYPHTVASKQTHSRQSARDIDNGGRYQQRTRSGEPLLGDEPGRKATPEIDGESAAPG</sequence>
<dbReference type="Proteomes" id="UP000004995">
    <property type="component" value="Unassembled WGS sequence"/>
</dbReference>
<protein>
    <submittedName>
        <fullName evidence="2">Uncharacterized protein</fullName>
    </submittedName>
</protein>
<reference evidence="3" key="1">
    <citation type="journal article" date="2012" name="Nat. Biotechnol.">
        <title>Reference genome sequence of the model plant Setaria.</title>
        <authorList>
            <person name="Bennetzen J.L."/>
            <person name="Schmutz J."/>
            <person name="Wang H."/>
            <person name="Percifield R."/>
            <person name="Hawkins J."/>
            <person name="Pontaroli A.C."/>
            <person name="Estep M."/>
            <person name="Feng L."/>
            <person name="Vaughn J.N."/>
            <person name="Grimwood J."/>
            <person name="Jenkins J."/>
            <person name="Barry K."/>
            <person name="Lindquist E."/>
            <person name="Hellsten U."/>
            <person name="Deshpande S."/>
            <person name="Wang X."/>
            <person name="Wu X."/>
            <person name="Mitros T."/>
            <person name="Triplett J."/>
            <person name="Yang X."/>
            <person name="Ye C.Y."/>
            <person name="Mauro-Herrera M."/>
            <person name="Wang L."/>
            <person name="Li P."/>
            <person name="Sharma M."/>
            <person name="Sharma R."/>
            <person name="Ronald P.C."/>
            <person name="Panaud O."/>
            <person name="Kellogg E.A."/>
            <person name="Brutnell T.P."/>
            <person name="Doust A.N."/>
            <person name="Tuskan G.A."/>
            <person name="Rokhsar D."/>
            <person name="Devos K.M."/>
        </authorList>
    </citation>
    <scope>NUCLEOTIDE SEQUENCE [LARGE SCALE GENOMIC DNA]</scope>
    <source>
        <strain evidence="3">cv. Yugu1</strain>
    </source>
</reference>
<dbReference type="InParanoid" id="K3XSP0"/>
<dbReference type="Gramene" id="KQL08790">
    <property type="protein sequence ID" value="KQL08790"/>
    <property type="gene ID" value="SETIT_004940mg"/>
</dbReference>
<reference evidence="2" key="2">
    <citation type="submission" date="2018-08" db="UniProtKB">
        <authorList>
            <consortium name="EnsemblPlants"/>
        </authorList>
    </citation>
    <scope>IDENTIFICATION</scope>
    <source>
        <strain evidence="2">Yugu1</strain>
    </source>
</reference>
<accession>K3XSP0</accession>
<evidence type="ECO:0000256" key="1">
    <source>
        <dbReference type="SAM" id="MobiDB-lite"/>
    </source>
</evidence>
<evidence type="ECO:0000313" key="3">
    <source>
        <dbReference type="Proteomes" id="UP000004995"/>
    </source>
</evidence>
<name>K3XSP0_SETIT</name>